<feature type="coiled-coil region" evidence="1">
    <location>
        <begin position="364"/>
        <end position="391"/>
    </location>
</feature>
<dbReference type="AlphaFoldDB" id="A0A0W7WQB2"/>
<dbReference type="GO" id="GO:0006508">
    <property type="term" value="P:proteolysis"/>
    <property type="evidence" value="ECO:0007669"/>
    <property type="project" value="InterPro"/>
</dbReference>
<dbReference type="Proteomes" id="UP000054396">
    <property type="component" value="Unassembled WGS sequence"/>
</dbReference>
<feature type="domain" description="Peptidoglycan binding-like" evidence="5">
    <location>
        <begin position="308"/>
        <end position="363"/>
    </location>
</feature>
<evidence type="ECO:0000256" key="1">
    <source>
        <dbReference type="SAM" id="Coils"/>
    </source>
</evidence>
<evidence type="ECO:0000256" key="2">
    <source>
        <dbReference type="SAM" id="MobiDB-lite"/>
    </source>
</evidence>
<evidence type="ECO:0000313" key="7">
    <source>
        <dbReference type="Proteomes" id="UP000054396"/>
    </source>
</evidence>
<feature type="domain" description="Peptidoglycan binding-like" evidence="5">
    <location>
        <begin position="508"/>
        <end position="555"/>
    </location>
</feature>
<dbReference type="Pfam" id="PF00656">
    <property type="entry name" value="Peptidase_C14"/>
    <property type="match status" value="1"/>
</dbReference>
<accession>A0A0W7WQB2</accession>
<feature type="region of interest" description="Disordered" evidence="2">
    <location>
        <begin position="219"/>
        <end position="244"/>
    </location>
</feature>
<feature type="signal peptide" evidence="3">
    <location>
        <begin position="1"/>
        <end position="19"/>
    </location>
</feature>
<dbReference type="SUPFAM" id="SSF47090">
    <property type="entry name" value="PGBD-like"/>
    <property type="match status" value="2"/>
</dbReference>
<evidence type="ECO:0000259" key="5">
    <source>
        <dbReference type="Pfam" id="PF01471"/>
    </source>
</evidence>
<dbReference type="InterPro" id="IPR036365">
    <property type="entry name" value="PGBD-like_sf"/>
</dbReference>
<protein>
    <recommendedName>
        <fullName evidence="8">Peptidoglycan-binding protein</fullName>
    </recommendedName>
</protein>
<dbReference type="InterPro" id="IPR011600">
    <property type="entry name" value="Pept_C14_caspase"/>
</dbReference>
<dbReference type="GO" id="GO:0004197">
    <property type="term" value="F:cysteine-type endopeptidase activity"/>
    <property type="evidence" value="ECO:0007669"/>
    <property type="project" value="InterPro"/>
</dbReference>
<organism evidence="6 7">
    <name type="scientific">Pseudoponticoccus marisrubri</name>
    <dbReference type="NCBI Taxonomy" id="1685382"/>
    <lineage>
        <taxon>Bacteria</taxon>
        <taxon>Pseudomonadati</taxon>
        <taxon>Pseudomonadota</taxon>
        <taxon>Alphaproteobacteria</taxon>
        <taxon>Rhodobacterales</taxon>
        <taxon>Roseobacteraceae</taxon>
        <taxon>Pseudoponticoccus</taxon>
    </lineage>
</organism>
<evidence type="ECO:0000259" key="4">
    <source>
        <dbReference type="Pfam" id="PF00656"/>
    </source>
</evidence>
<dbReference type="InterPro" id="IPR029030">
    <property type="entry name" value="Caspase-like_dom_sf"/>
</dbReference>
<dbReference type="SUPFAM" id="SSF52129">
    <property type="entry name" value="Caspase-like"/>
    <property type="match status" value="1"/>
</dbReference>
<dbReference type="InterPro" id="IPR002477">
    <property type="entry name" value="Peptidoglycan-bd-like"/>
</dbReference>
<gene>
    <name evidence="6" type="ORF">AVJ23_03315</name>
</gene>
<evidence type="ECO:0008006" key="8">
    <source>
        <dbReference type="Google" id="ProtNLM"/>
    </source>
</evidence>
<dbReference type="InterPro" id="IPR036366">
    <property type="entry name" value="PGBDSf"/>
</dbReference>
<dbReference type="Pfam" id="PF01471">
    <property type="entry name" value="PG_binding_1"/>
    <property type="match status" value="2"/>
</dbReference>
<keyword evidence="1" id="KW-0175">Coiled coil</keyword>
<proteinExistence type="predicted"/>
<feature type="coiled-coil region" evidence="1">
    <location>
        <begin position="469"/>
        <end position="496"/>
    </location>
</feature>
<evidence type="ECO:0000256" key="3">
    <source>
        <dbReference type="SAM" id="SignalP"/>
    </source>
</evidence>
<dbReference type="STRING" id="1685382.AVJ23_03315"/>
<sequence length="566" mass="61770">MSAFRLSLLGLVAGTAVHAAGDALVIGNSQYDAIQTFFGSARVAESAKAFSDLGFDVTEIQDADADTMATAYLDFVLQLQEGDGPVVVVLAGAFVHAPGATYMLPVAGDGEPDDAVAMLDALPMDAVLAVLARYPGQAFLVLGETAVDPEVGRFLSPGVGDLQIPQGVTVLRGPATDVARFASRELVQEGQSLLEAAEQYELSVAGFTPRDLVVVAAPEAEAEPDSDTAAPAPDPQPEPEPEPEIDTAADETAWRLAQQADSAEGYRTYLDGFPEGLHAAAARQRLKAIEEEPYYAERRAEEAMELSRDARREIQRDLSILGYDTRGIDGIFGPGTRGAIRQWQETANEEPSSYLDSAQIARLDAQAARRAAELEEEARQRQEEQERADRAFWREVESSGDEASVRAYLERYPEGLFADRARELLRGIEQRRAQQAATQDRRQWARVEEVNTIEGYREYLEARPNGAFAAEAQARIRQLERQAEQAQNAGRARAEEQGLNLNPVAKRLAEARLAQLGLRPGNVDGTFDEQTRAAIRRYQETRGLRVSGFLDEQTVVRILADGILGD</sequence>
<comment type="caution">
    <text evidence="6">The sequence shown here is derived from an EMBL/GenBank/DDBJ whole genome shotgun (WGS) entry which is preliminary data.</text>
</comment>
<dbReference type="OrthoDB" id="8092964at2"/>
<dbReference type="Gene3D" id="3.40.50.1460">
    <property type="match status" value="1"/>
</dbReference>
<feature type="chain" id="PRO_5006936570" description="Peptidoglycan-binding protein" evidence="3">
    <location>
        <begin position="20"/>
        <end position="566"/>
    </location>
</feature>
<dbReference type="RefSeq" id="WP_058860695.1">
    <property type="nucleotide sequence ID" value="NZ_LPXO01000001.1"/>
</dbReference>
<dbReference type="Gene3D" id="1.10.101.10">
    <property type="entry name" value="PGBD-like superfamily/PGBD"/>
    <property type="match status" value="2"/>
</dbReference>
<dbReference type="EMBL" id="LPXO01000001">
    <property type="protein sequence ID" value="KUF12752.1"/>
    <property type="molecule type" value="Genomic_DNA"/>
</dbReference>
<evidence type="ECO:0000313" key="6">
    <source>
        <dbReference type="EMBL" id="KUF12752.1"/>
    </source>
</evidence>
<reference evidence="6 7" key="1">
    <citation type="submission" date="2015-12" db="EMBL/GenBank/DDBJ databases">
        <authorList>
            <person name="Shamseldin A."/>
            <person name="Moawad H."/>
            <person name="Abd El-Rahim W.M."/>
            <person name="Sadowsky M.J."/>
        </authorList>
    </citation>
    <scope>NUCLEOTIDE SEQUENCE [LARGE SCALE GENOMIC DNA]</scope>
    <source>
        <strain evidence="6 7">SJ5A-1</strain>
    </source>
</reference>
<name>A0A0W7WQB2_9RHOB</name>
<keyword evidence="7" id="KW-1185">Reference proteome</keyword>
<keyword evidence="3" id="KW-0732">Signal</keyword>
<feature type="domain" description="Peptidase C14 caspase" evidence="4">
    <location>
        <begin position="23"/>
        <end position="96"/>
    </location>
</feature>